<sequence>MFVPTIDNRYSFAGIVSSNGHALWTSTRPEWRDPAGHGSVTGMVKLSIAIVGAGVAGLAVASCLADAGHRVVVFERFEQAKPVGAGLLLQPTGLAVLDRLGLREGAATLGSRIERLYGRCGPTGPLIFDRRYDELLPGLHGVGIHRASLFHLLMTAAETRGIALEQAADITGIENIENRPVLGDSAGRHHGPFDLVVDAGGARSSLRDRLGALQRRPYRHGAVWGVAADTGFGRDALQQRYRTARFMIGVLPVGHLPHDPTPLDAFFWSMPVEDLDRWTEADLAAWRAEVAAIWPETAALTRQFTRHEQLTPARYAQLTVADPIKGRLVLIGDAWHQTSPQLGQGANMALLDAAALADALALHADVSTALPAFAAQRRGHIRFYQMASTVLTQFFQSHSRLTGPVRNLAFGPMGRLPWLRTEMVKTLAGLKTGPFSWRKPEELAGLVSPT</sequence>
<dbReference type="InterPro" id="IPR050493">
    <property type="entry name" value="FAD-dep_Monooxygenase_BioMet"/>
</dbReference>
<evidence type="ECO:0000256" key="2">
    <source>
        <dbReference type="ARBA" id="ARBA00023033"/>
    </source>
</evidence>
<dbReference type="InterPro" id="IPR002938">
    <property type="entry name" value="FAD-bd"/>
</dbReference>
<name>A0A2S9QCN4_9HYPH</name>
<evidence type="ECO:0000313" key="5">
    <source>
        <dbReference type="Proteomes" id="UP000237682"/>
    </source>
</evidence>
<gene>
    <name evidence="4" type="ORF">C5L14_10670</name>
</gene>
<dbReference type="AlphaFoldDB" id="A0A2S9QCN4"/>
<dbReference type="EMBL" id="PUEJ01000004">
    <property type="protein sequence ID" value="PRH87107.1"/>
    <property type="molecule type" value="Genomic_DNA"/>
</dbReference>
<comment type="caution">
    <text evidence="4">The sequence shown here is derived from an EMBL/GenBank/DDBJ whole genome shotgun (WGS) entry which is preliminary data.</text>
</comment>
<dbReference type="OrthoDB" id="5499180at2"/>
<keyword evidence="5" id="KW-1185">Reference proteome</keyword>
<reference evidence="4 5" key="1">
    <citation type="submission" date="2018-02" db="EMBL/GenBank/DDBJ databases">
        <title>Whole genome sequencing of endophytic bacterium.</title>
        <authorList>
            <person name="Eedara R."/>
            <person name="Podile A.R."/>
        </authorList>
    </citation>
    <scope>NUCLEOTIDE SEQUENCE [LARGE SCALE GENOMIC DNA]</scope>
    <source>
        <strain evidence="4 5">RP1T</strain>
    </source>
</reference>
<evidence type="ECO:0000313" key="4">
    <source>
        <dbReference type="EMBL" id="PRH87107.1"/>
    </source>
</evidence>
<dbReference type="PRINTS" id="PR00420">
    <property type="entry name" value="RNGMNOXGNASE"/>
</dbReference>
<dbReference type="InterPro" id="IPR036188">
    <property type="entry name" value="FAD/NAD-bd_sf"/>
</dbReference>
<protein>
    <recommendedName>
        <fullName evidence="3">FAD-binding domain-containing protein</fullName>
    </recommendedName>
</protein>
<proteinExistence type="predicted"/>
<organism evidence="4 5">
    <name type="scientific">Labrys okinawensis</name>
    <dbReference type="NCBI Taxonomy" id="346911"/>
    <lineage>
        <taxon>Bacteria</taxon>
        <taxon>Pseudomonadati</taxon>
        <taxon>Pseudomonadota</taxon>
        <taxon>Alphaproteobacteria</taxon>
        <taxon>Hyphomicrobiales</taxon>
        <taxon>Xanthobacteraceae</taxon>
        <taxon>Labrys</taxon>
    </lineage>
</organism>
<dbReference type="SUPFAM" id="SSF51905">
    <property type="entry name" value="FAD/NAD(P)-binding domain"/>
    <property type="match status" value="1"/>
</dbReference>
<dbReference type="PANTHER" id="PTHR13789">
    <property type="entry name" value="MONOOXYGENASE"/>
    <property type="match status" value="1"/>
</dbReference>
<dbReference type="Pfam" id="PF01494">
    <property type="entry name" value="FAD_binding_3"/>
    <property type="match status" value="1"/>
</dbReference>
<dbReference type="GO" id="GO:0004497">
    <property type="term" value="F:monooxygenase activity"/>
    <property type="evidence" value="ECO:0007669"/>
    <property type="project" value="UniProtKB-KW"/>
</dbReference>
<dbReference type="Proteomes" id="UP000237682">
    <property type="component" value="Unassembled WGS sequence"/>
</dbReference>
<feature type="domain" description="FAD-binding" evidence="3">
    <location>
        <begin position="47"/>
        <end position="363"/>
    </location>
</feature>
<accession>A0A2S9QCN4</accession>
<evidence type="ECO:0000259" key="3">
    <source>
        <dbReference type="Pfam" id="PF01494"/>
    </source>
</evidence>
<keyword evidence="1" id="KW-0560">Oxidoreductase</keyword>
<keyword evidence="2" id="KW-0503">Monooxygenase</keyword>
<dbReference type="Gene3D" id="3.50.50.60">
    <property type="entry name" value="FAD/NAD(P)-binding domain"/>
    <property type="match status" value="1"/>
</dbReference>
<evidence type="ECO:0000256" key="1">
    <source>
        <dbReference type="ARBA" id="ARBA00023002"/>
    </source>
</evidence>
<dbReference type="GO" id="GO:0071949">
    <property type="term" value="F:FAD binding"/>
    <property type="evidence" value="ECO:0007669"/>
    <property type="project" value="InterPro"/>
</dbReference>
<dbReference type="PANTHER" id="PTHR13789:SF309">
    <property type="entry name" value="PUTATIVE (AFU_ORTHOLOGUE AFUA_6G14510)-RELATED"/>
    <property type="match status" value="1"/>
</dbReference>